<evidence type="ECO:0000256" key="11">
    <source>
        <dbReference type="ARBA" id="ARBA00022958"/>
    </source>
</evidence>
<evidence type="ECO:0000256" key="6">
    <source>
        <dbReference type="ARBA" id="ARBA00022723"/>
    </source>
</evidence>
<evidence type="ECO:0000256" key="9">
    <source>
        <dbReference type="ARBA" id="ARBA00022840"/>
    </source>
</evidence>
<feature type="binding site" evidence="13">
    <location>
        <position position="146"/>
    </location>
    <ligand>
        <name>substrate</name>
    </ligand>
</feature>
<evidence type="ECO:0000313" key="15">
    <source>
        <dbReference type="EMBL" id="SDH36116.1"/>
    </source>
</evidence>
<comment type="pathway">
    <text evidence="13">Carbohydrate metabolism; D-ribose degradation; D-ribose 5-phosphate from beta-D-ribopyranose: step 2/2.</text>
</comment>
<comment type="function">
    <text evidence="13">Catalyzes the phosphorylation of ribose at O-5 in a reaction requiring ATP and magnesium. The resulting D-ribose-5-phosphate can then be used either for sythesis of nucleotides, histidine, and tryptophan, or as a component of the pentose phosphate pathway.</text>
</comment>
<comment type="subcellular location">
    <subcellularLocation>
        <location evidence="13">Cytoplasm</location>
    </subcellularLocation>
</comment>
<dbReference type="RefSeq" id="WP_090686435.1">
    <property type="nucleotide sequence ID" value="NZ_CADERL010000004.1"/>
</dbReference>
<comment type="similarity">
    <text evidence="13">Belongs to the carbohydrate kinase PfkB family. Ribokinase subfamily.</text>
</comment>
<dbReference type="InterPro" id="IPR011877">
    <property type="entry name" value="Ribokinase"/>
</dbReference>
<gene>
    <name evidence="13" type="primary">rbsK</name>
    <name evidence="15" type="ORF">SAMN05216466_109143</name>
</gene>
<dbReference type="EC" id="2.7.1.15" evidence="2 13"/>
<keyword evidence="12 13" id="KW-0119">Carbohydrate metabolism</keyword>
<feature type="binding site" evidence="13">
    <location>
        <position position="295"/>
    </location>
    <ligand>
        <name>K(+)</name>
        <dbReference type="ChEBI" id="CHEBI:29103"/>
    </ligand>
</feature>
<dbReference type="PANTHER" id="PTHR10584">
    <property type="entry name" value="SUGAR KINASE"/>
    <property type="match status" value="1"/>
</dbReference>
<feature type="binding site" evidence="13">
    <location>
        <position position="299"/>
    </location>
    <ligand>
        <name>K(+)</name>
        <dbReference type="ChEBI" id="CHEBI:29103"/>
    </ligand>
</feature>
<evidence type="ECO:0000256" key="5">
    <source>
        <dbReference type="ARBA" id="ARBA00022679"/>
    </source>
</evidence>
<dbReference type="GO" id="GO:0019303">
    <property type="term" value="P:D-ribose catabolic process"/>
    <property type="evidence" value="ECO:0007669"/>
    <property type="project" value="UniProtKB-UniRule"/>
</dbReference>
<feature type="binding site" evidence="13">
    <location>
        <position position="191"/>
    </location>
    <ligand>
        <name>ATP</name>
        <dbReference type="ChEBI" id="CHEBI:30616"/>
    </ligand>
</feature>
<dbReference type="AlphaFoldDB" id="A0A1G8BS79"/>
<evidence type="ECO:0000256" key="8">
    <source>
        <dbReference type="ARBA" id="ARBA00022777"/>
    </source>
</evidence>
<evidence type="ECO:0000313" key="16">
    <source>
        <dbReference type="Proteomes" id="UP000199706"/>
    </source>
</evidence>
<evidence type="ECO:0000256" key="10">
    <source>
        <dbReference type="ARBA" id="ARBA00022842"/>
    </source>
</evidence>
<keyword evidence="6 13" id="KW-0479">Metal-binding</keyword>
<keyword evidence="9 13" id="KW-0067">ATP-binding</keyword>
<dbReference type="Proteomes" id="UP000199706">
    <property type="component" value="Unassembled WGS sequence"/>
</dbReference>
<feature type="binding site" evidence="13">
    <location>
        <position position="256"/>
    </location>
    <ligand>
        <name>K(+)</name>
        <dbReference type="ChEBI" id="CHEBI:29103"/>
    </ligand>
</feature>
<dbReference type="InterPro" id="IPR029056">
    <property type="entry name" value="Ribokinase-like"/>
</dbReference>
<dbReference type="PROSITE" id="PS00584">
    <property type="entry name" value="PFKB_KINASES_2"/>
    <property type="match status" value="1"/>
</dbReference>
<feature type="active site" description="Proton acceptor" evidence="13">
    <location>
        <position position="260"/>
    </location>
</feature>
<reference evidence="15 16" key="1">
    <citation type="submission" date="2016-10" db="EMBL/GenBank/DDBJ databases">
        <authorList>
            <person name="de Groot N.N."/>
        </authorList>
    </citation>
    <scope>NUCLEOTIDE SEQUENCE [LARGE SCALE GENOMIC DNA]</scope>
    <source>
        <strain evidence="15 16">LMG 2247</strain>
    </source>
</reference>
<evidence type="ECO:0000256" key="13">
    <source>
        <dbReference type="HAMAP-Rule" id="MF_01987"/>
    </source>
</evidence>
<name>A0A1G8BS79_9BURK</name>
<feature type="binding site" evidence="13">
    <location>
        <position position="290"/>
    </location>
    <ligand>
        <name>K(+)</name>
        <dbReference type="ChEBI" id="CHEBI:29103"/>
    </ligand>
</feature>
<evidence type="ECO:0000259" key="14">
    <source>
        <dbReference type="Pfam" id="PF00294"/>
    </source>
</evidence>
<comment type="similarity">
    <text evidence="1">Belongs to the carbohydrate kinase pfkB family.</text>
</comment>
<sequence>MASQSADGRVTVVGSLNMDLVARAPRLPQPGETLAGSTFAQVAGGKGGNQAVAAARLGARVAMLGCVGADANGAQLRAGLATEGIDCAALETSPSAPTGVALIVVDDSSQNAIVIIAGSNGEVTPETIARHEAALAAANVVVCQLETPPATVRAALASARRLGKTVILNPAPATAPLPADWFELIDYLIPNELEAATLTGLPVDSPEDAARAADALRRAGARNVLVTLGARGVLAALEGAEPKLYAAQKVAAVDTTAAGDTFIGALAAQLAHGESVDAAIRFAQRAAALSVTRAGAQTSIPTLAELSA</sequence>
<accession>A0A1G8BS79</accession>
<keyword evidence="7 13" id="KW-0547">Nucleotide-binding</keyword>
<dbReference type="GO" id="GO:0004747">
    <property type="term" value="F:ribokinase activity"/>
    <property type="evidence" value="ECO:0007669"/>
    <property type="project" value="UniProtKB-UniRule"/>
</dbReference>
<dbReference type="UniPathway" id="UPA00916">
    <property type="reaction ID" value="UER00889"/>
</dbReference>
<dbReference type="GO" id="GO:0005524">
    <property type="term" value="F:ATP binding"/>
    <property type="evidence" value="ECO:0007669"/>
    <property type="project" value="UniProtKB-UniRule"/>
</dbReference>
<feature type="binding site" evidence="13">
    <location>
        <position position="260"/>
    </location>
    <ligand>
        <name>substrate</name>
    </ligand>
</feature>
<evidence type="ECO:0000256" key="3">
    <source>
        <dbReference type="ARBA" id="ARBA00016943"/>
    </source>
</evidence>
<keyword evidence="8 13" id="KW-0418">Kinase</keyword>
<comment type="cofactor">
    <cofactor evidence="13">
        <name>Mg(2+)</name>
        <dbReference type="ChEBI" id="CHEBI:18420"/>
    </cofactor>
    <text evidence="13">Requires a divalent cation, most likely magnesium in vivo, as an electrophilic catalyst to aid phosphoryl group transfer. It is the chelate of the metal and the nucleotide that is the actual substrate.</text>
</comment>
<dbReference type="InterPro" id="IPR002173">
    <property type="entry name" value="Carboh/pur_kinase_PfkB_CS"/>
</dbReference>
<dbReference type="GO" id="GO:0046872">
    <property type="term" value="F:metal ion binding"/>
    <property type="evidence" value="ECO:0007669"/>
    <property type="project" value="UniProtKB-KW"/>
</dbReference>
<evidence type="ECO:0000256" key="1">
    <source>
        <dbReference type="ARBA" id="ARBA00005380"/>
    </source>
</evidence>
<proteinExistence type="inferred from homology"/>
<dbReference type="CDD" id="cd01174">
    <property type="entry name" value="ribokinase"/>
    <property type="match status" value="1"/>
</dbReference>
<dbReference type="Pfam" id="PF00294">
    <property type="entry name" value="PfkB"/>
    <property type="match status" value="1"/>
</dbReference>
<feature type="binding site" evidence="13">
    <location>
        <position position="293"/>
    </location>
    <ligand>
        <name>K(+)</name>
        <dbReference type="ChEBI" id="CHEBI:29103"/>
    </ligand>
</feature>
<dbReference type="OrthoDB" id="9775849at2"/>
<dbReference type="EMBL" id="FNCJ01000009">
    <property type="protein sequence ID" value="SDH36116.1"/>
    <property type="molecule type" value="Genomic_DNA"/>
</dbReference>
<keyword evidence="4 13" id="KW-0963">Cytoplasm</keyword>
<feature type="binding site" evidence="13">
    <location>
        <begin position="227"/>
        <end position="232"/>
    </location>
    <ligand>
        <name>ATP</name>
        <dbReference type="ChEBI" id="CHEBI:30616"/>
    </ligand>
</feature>
<dbReference type="SUPFAM" id="SSF53613">
    <property type="entry name" value="Ribokinase-like"/>
    <property type="match status" value="1"/>
</dbReference>
<comment type="catalytic activity">
    <reaction evidence="13">
        <text>D-ribose + ATP = D-ribose 5-phosphate + ADP + H(+)</text>
        <dbReference type="Rhea" id="RHEA:13697"/>
        <dbReference type="ChEBI" id="CHEBI:15378"/>
        <dbReference type="ChEBI" id="CHEBI:30616"/>
        <dbReference type="ChEBI" id="CHEBI:47013"/>
        <dbReference type="ChEBI" id="CHEBI:78346"/>
        <dbReference type="ChEBI" id="CHEBI:456216"/>
        <dbReference type="EC" id="2.7.1.15"/>
    </reaction>
</comment>
<evidence type="ECO:0000256" key="2">
    <source>
        <dbReference type="ARBA" id="ARBA00012035"/>
    </source>
</evidence>
<dbReference type="InterPro" id="IPR011611">
    <property type="entry name" value="PfkB_dom"/>
</dbReference>
<dbReference type="GO" id="GO:0005829">
    <property type="term" value="C:cytosol"/>
    <property type="evidence" value="ECO:0007669"/>
    <property type="project" value="TreeGrafter"/>
</dbReference>
<organism evidence="15 16">
    <name type="scientific">Paraburkholderia phenazinium</name>
    <dbReference type="NCBI Taxonomy" id="60549"/>
    <lineage>
        <taxon>Bacteria</taxon>
        <taxon>Pseudomonadati</taxon>
        <taxon>Pseudomonadota</taxon>
        <taxon>Betaproteobacteria</taxon>
        <taxon>Burkholderiales</taxon>
        <taxon>Burkholderiaceae</taxon>
        <taxon>Paraburkholderia</taxon>
    </lineage>
</organism>
<keyword evidence="5 13" id="KW-0808">Transferase</keyword>
<keyword evidence="11 13" id="KW-0630">Potassium</keyword>
<dbReference type="InterPro" id="IPR002139">
    <property type="entry name" value="Ribo/fructo_kinase"/>
</dbReference>
<comment type="caution">
    <text evidence="13">Lacks conserved residue(s) required for the propagation of feature annotation.</text>
</comment>
<dbReference type="FunFam" id="3.40.1190.20:FF:000012">
    <property type="entry name" value="Ribokinase"/>
    <property type="match status" value="1"/>
</dbReference>
<dbReference type="NCBIfam" id="TIGR02152">
    <property type="entry name" value="D_ribokin_bact"/>
    <property type="match status" value="1"/>
</dbReference>
<evidence type="ECO:0000256" key="12">
    <source>
        <dbReference type="ARBA" id="ARBA00023277"/>
    </source>
</evidence>
<dbReference type="PANTHER" id="PTHR10584:SF166">
    <property type="entry name" value="RIBOKINASE"/>
    <property type="match status" value="1"/>
</dbReference>
<feature type="binding site" evidence="13">
    <location>
        <begin position="17"/>
        <end position="19"/>
    </location>
    <ligand>
        <name>substrate</name>
    </ligand>
</feature>
<dbReference type="PRINTS" id="PR00990">
    <property type="entry name" value="RIBOKINASE"/>
</dbReference>
<protein>
    <recommendedName>
        <fullName evidence="3 13">Ribokinase</fullName>
        <shortName evidence="13">RK</shortName>
        <ecNumber evidence="2 13">2.7.1.15</ecNumber>
    </recommendedName>
</protein>
<dbReference type="Gene3D" id="3.40.1190.20">
    <property type="match status" value="1"/>
</dbReference>
<evidence type="ECO:0000256" key="7">
    <source>
        <dbReference type="ARBA" id="ARBA00022741"/>
    </source>
</evidence>
<evidence type="ECO:0000256" key="4">
    <source>
        <dbReference type="ARBA" id="ARBA00022490"/>
    </source>
</evidence>
<dbReference type="HAMAP" id="MF_01987">
    <property type="entry name" value="Ribokinase"/>
    <property type="match status" value="1"/>
</dbReference>
<comment type="subunit">
    <text evidence="13">Homodimer.</text>
</comment>
<keyword evidence="10 13" id="KW-0460">Magnesium</keyword>
<feature type="binding site" evidence="13">
    <location>
        <begin position="45"/>
        <end position="49"/>
    </location>
    <ligand>
        <name>substrate</name>
    </ligand>
</feature>
<feature type="domain" description="Carbohydrate kinase PfkB" evidence="14">
    <location>
        <begin position="9"/>
        <end position="302"/>
    </location>
</feature>
<feature type="binding site" evidence="13">
    <location>
        <begin position="259"/>
        <end position="260"/>
    </location>
    <ligand>
        <name>ATP</name>
        <dbReference type="ChEBI" id="CHEBI:30616"/>
    </ligand>
</feature>
<comment type="activity regulation">
    <text evidence="13">Activated by a monovalent cation that binds near, but not in, the active site. The most likely occupant of the site in vivo is potassium. Ion binding induces a conformational change that may alter substrate affinity.</text>
</comment>
<feature type="binding site" evidence="13">
    <location>
        <position position="254"/>
    </location>
    <ligand>
        <name>K(+)</name>
        <dbReference type="ChEBI" id="CHEBI:29103"/>
    </ligand>
</feature>